<dbReference type="Proteomes" id="UP000054805">
    <property type="component" value="Unassembled WGS sequence"/>
</dbReference>
<dbReference type="AlphaFoldDB" id="A0A0V1E4D4"/>
<evidence type="ECO:0000313" key="4">
    <source>
        <dbReference type="Proteomes" id="UP000054632"/>
    </source>
</evidence>
<accession>A0A0V1E4D4</accession>
<comment type="caution">
    <text evidence="1">The sequence shown here is derived from an EMBL/GenBank/DDBJ whole genome shotgun (WGS) entry which is preliminary data.</text>
</comment>
<name>A0A0V1E4D4_TRIPS</name>
<dbReference type="Proteomes" id="UP000054826">
    <property type="component" value="Unassembled WGS sequence"/>
</dbReference>
<dbReference type="Proteomes" id="UP000054632">
    <property type="component" value="Unassembled WGS sequence"/>
</dbReference>
<evidence type="ECO:0000313" key="5">
    <source>
        <dbReference type="Proteomes" id="UP000054805"/>
    </source>
</evidence>
<protein>
    <submittedName>
        <fullName evidence="1">Protein ZBED8</fullName>
    </submittedName>
</protein>
<gene>
    <name evidence="1" type="primary">ZBED8</name>
    <name evidence="1" type="ORF">T4A_1112</name>
    <name evidence="2" type="ORF">T4B_14958</name>
    <name evidence="3" type="ORF">T4C_7798</name>
</gene>
<sequence>MELDKKRQETAKAVKASYEIAMLIAKNKKPHTIGENFVKPCIANAVKTLLADDMAKQFKEIFF</sequence>
<evidence type="ECO:0000313" key="2">
    <source>
        <dbReference type="EMBL" id="KRZ26117.1"/>
    </source>
</evidence>
<dbReference type="EMBL" id="JYDR01000106">
    <property type="protein sequence ID" value="KRY68695.1"/>
    <property type="molecule type" value="Genomic_DNA"/>
</dbReference>
<reference evidence="4 5" key="1">
    <citation type="submission" date="2015-01" db="EMBL/GenBank/DDBJ databases">
        <title>Evolution of Trichinella species and genotypes.</title>
        <authorList>
            <person name="Korhonen P.K."/>
            <person name="Edoardo P."/>
            <person name="Giuseppe L.R."/>
            <person name="Gasser R.B."/>
        </authorList>
    </citation>
    <scope>NUCLEOTIDE SEQUENCE [LARGE SCALE GENOMIC DNA]</scope>
    <source>
        <strain evidence="1">ISS13</strain>
        <strain evidence="3">ISS176</strain>
        <strain evidence="2">ISS588</strain>
    </source>
</reference>
<keyword evidence="5" id="KW-1185">Reference proteome</keyword>
<evidence type="ECO:0000313" key="1">
    <source>
        <dbReference type="EMBL" id="KRY68695.1"/>
    </source>
</evidence>
<evidence type="ECO:0000313" key="3">
    <source>
        <dbReference type="EMBL" id="KRZ36329.1"/>
    </source>
</evidence>
<proteinExistence type="predicted"/>
<organism evidence="1 4">
    <name type="scientific">Trichinella pseudospiralis</name>
    <name type="common">Parasitic roundworm</name>
    <dbReference type="NCBI Taxonomy" id="6337"/>
    <lineage>
        <taxon>Eukaryota</taxon>
        <taxon>Metazoa</taxon>
        <taxon>Ecdysozoa</taxon>
        <taxon>Nematoda</taxon>
        <taxon>Enoplea</taxon>
        <taxon>Dorylaimia</taxon>
        <taxon>Trichinellida</taxon>
        <taxon>Trichinellidae</taxon>
        <taxon>Trichinella</taxon>
    </lineage>
</organism>
<dbReference type="EMBL" id="JYDV01000075">
    <property type="protein sequence ID" value="KRZ36329.1"/>
    <property type="molecule type" value="Genomic_DNA"/>
</dbReference>
<dbReference type="EMBL" id="JYDS01000090">
    <property type="protein sequence ID" value="KRZ26117.1"/>
    <property type="molecule type" value="Genomic_DNA"/>
</dbReference>
<dbReference type="PANTHER" id="PTHR45913:SF19">
    <property type="entry name" value="LOW QUALITY PROTEIN: ZINC FINGER BED DOMAIN-CONTAINING PROTEIN 5-LIKE"/>
    <property type="match status" value="1"/>
</dbReference>
<dbReference type="PANTHER" id="PTHR45913">
    <property type="entry name" value="EPM2A-INTERACTING PROTEIN 1"/>
    <property type="match status" value="1"/>
</dbReference>